<name>A0A382ZZ92_9ZZZZ</name>
<feature type="non-terminal residue" evidence="1">
    <location>
        <position position="39"/>
    </location>
</feature>
<evidence type="ECO:0000313" key="1">
    <source>
        <dbReference type="EMBL" id="SVE00804.1"/>
    </source>
</evidence>
<reference evidence="1" key="1">
    <citation type="submission" date="2018-05" db="EMBL/GenBank/DDBJ databases">
        <authorList>
            <person name="Lanie J.A."/>
            <person name="Ng W.-L."/>
            <person name="Kazmierczak K.M."/>
            <person name="Andrzejewski T.M."/>
            <person name="Davidsen T.M."/>
            <person name="Wayne K.J."/>
            <person name="Tettelin H."/>
            <person name="Glass J.I."/>
            <person name="Rusch D."/>
            <person name="Podicherti R."/>
            <person name="Tsui H.-C.T."/>
            <person name="Winkler M.E."/>
        </authorList>
    </citation>
    <scope>NUCLEOTIDE SEQUENCE</scope>
</reference>
<proteinExistence type="predicted"/>
<gene>
    <name evidence="1" type="ORF">METZ01_LOCUS453658</name>
</gene>
<organism evidence="1">
    <name type="scientific">marine metagenome</name>
    <dbReference type="NCBI Taxonomy" id="408172"/>
    <lineage>
        <taxon>unclassified sequences</taxon>
        <taxon>metagenomes</taxon>
        <taxon>ecological metagenomes</taxon>
    </lineage>
</organism>
<protein>
    <submittedName>
        <fullName evidence="1">Uncharacterized protein</fullName>
    </submittedName>
</protein>
<sequence length="39" mass="4358">MKLSPLKKVIAILFALLITTNAYTSDQEFDSATVEQLDE</sequence>
<accession>A0A382ZZ92</accession>
<dbReference type="AlphaFoldDB" id="A0A382ZZ92"/>
<dbReference type="EMBL" id="UINC01187861">
    <property type="protein sequence ID" value="SVE00804.1"/>
    <property type="molecule type" value="Genomic_DNA"/>
</dbReference>